<dbReference type="SUPFAM" id="SSF142906">
    <property type="entry name" value="YjbR-like"/>
    <property type="match status" value="1"/>
</dbReference>
<organism evidence="1 2">
    <name type="scientific">Cohnella candidum</name>
    <dbReference type="NCBI Taxonomy" id="2674991"/>
    <lineage>
        <taxon>Bacteria</taxon>
        <taxon>Bacillati</taxon>
        <taxon>Bacillota</taxon>
        <taxon>Bacilli</taxon>
        <taxon>Bacillales</taxon>
        <taxon>Paenibacillaceae</taxon>
        <taxon>Cohnella</taxon>
    </lineage>
</organism>
<accession>A0A3G3JW82</accession>
<evidence type="ECO:0000313" key="1">
    <source>
        <dbReference type="EMBL" id="AYQ72510.1"/>
    </source>
</evidence>
<sequence>MAFESEHVLVSETAFAVRDRIREICAGLPEAEEKIDGFGHTTFRVRDKSFVMMGEGEKGWGGNCNIKSDKETQQVLIQKGPYIRAPYIGQHGWVQVANKEIRDWDEFRELIIEAYLRAAPKKLVQAYHQQ</sequence>
<protein>
    <submittedName>
        <fullName evidence="1">MmcQ/YjbR family DNA-binding protein</fullName>
    </submittedName>
</protein>
<dbReference type="Proteomes" id="UP000269097">
    <property type="component" value="Chromosome"/>
</dbReference>
<dbReference type="InterPro" id="IPR058532">
    <property type="entry name" value="YjbR/MT2646/Rv2570-like"/>
</dbReference>
<dbReference type="AlphaFoldDB" id="A0A3G3JW82"/>
<dbReference type="Pfam" id="PF04237">
    <property type="entry name" value="YjbR"/>
    <property type="match status" value="1"/>
</dbReference>
<dbReference type="InterPro" id="IPR038056">
    <property type="entry name" value="YjbR-like_sf"/>
</dbReference>
<reference evidence="1 2" key="1">
    <citation type="submission" date="2018-10" db="EMBL/GenBank/DDBJ databases">
        <title>Genome Sequence of Cohnella sp.</title>
        <authorList>
            <person name="Srinivasan S."/>
            <person name="Kim M.K."/>
        </authorList>
    </citation>
    <scope>NUCLEOTIDE SEQUENCE [LARGE SCALE GENOMIC DNA]</scope>
    <source>
        <strain evidence="1 2">18JY8-7</strain>
    </source>
</reference>
<dbReference type="Gene3D" id="3.90.1150.30">
    <property type="match status" value="1"/>
</dbReference>
<keyword evidence="2" id="KW-1185">Reference proteome</keyword>
<name>A0A3G3JW82_9BACL</name>
<evidence type="ECO:0000313" key="2">
    <source>
        <dbReference type="Proteomes" id="UP000269097"/>
    </source>
</evidence>
<proteinExistence type="predicted"/>
<dbReference type="RefSeq" id="WP_123040570.1">
    <property type="nucleotide sequence ID" value="NZ_CP033433.1"/>
</dbReference>
<dbReference type="KEGG" id="coh:EAV92_07975"/>
<gene>
    <name evidence="1" type="ORF">EAV92_07975</name>
</gene>
<keyword evidence="1" id="KW-0238">DNA-binding</keyword>
<dbReference type="EMBL" id="CP033433">
    <property type="protein sequence ID" value="AYQ72510.1"/>
    <property type="molecule type" value="Genomic_DNA"/>
</dbReference>
<dbReference type="GO" id="GO:0003677">
    <property type="term" value="F:DNA binding"/>
    <property type="evidence" value="ECO:0007669"/>
    <property type="project" value="UniProtKB-KW"/>
</dbReference>